<dbReference type="OrthoDB" id="7464126at2759"/>
<name>A0A0L0N4A6_TOLOC</name>
<dbReference type="PANTHER" id="PTHR10039">
    <property type="entry name" value="AMELOGENIN"/>
    <property type="match status" value="1"/>
</dbReference>
<protein>
    <submittedName>
        <fullName evidence="1">Uncharacterized protein</fullName>
    </submittedName>
</protein>
<keyword evidence="2" id="KW-1185">Reference proteome</keyword>
<sequence>MDSVFEIWVEENDSDISIFVKGELSSFRVRMPSAIPDLITERANGVFLWAWLVVKQVLDLEMEGAGLKKIEAVVLTVPRELDKLYSKLVEKMGSESLKLIQWICFATRPLLVGELRWTMLIHADCPRRSLHECQNAGDYPSDDEAMRRRVQTLSCGLAETTSDAKIVQFIH</sequence>
<evidence type="ECO:0000313" key="2">
    <source>
        <dbReference type="Proteomes" id="UP000036947"/>
    </source>
</evidence>
<dbReference type="Proteomes" id="UP000036947">
    <property type="component" value="Unassembled WGS sequence"/>
</dbReference>
<reference evidence="1 2" key="1">
    <citation type="journal article" date="2015" name="BMC Genomics">
        <title>The genome of the truffle-parasite Tolypocladium ophioglossoides and the evolution of antifungal peptaibiotics.</title>
        <authorList>
            <person name="Quandt C.A."/>
            <person name="Bushley K.E."/>
            <person name="Spatafora J.W."/>
        </authorList>
    </citation>
    <scope>NUCLEOTIDE SEQUENCE [LARGE SCALE GENOMIC DNA]</scope>
    <source>
        <strain evidence="1 2">CBS 100239</strain>
    </source>
</reference>
<accession>A0A0L0N4A6</accession>
<comment type="caution">
    <text evidence="1">The sequence shown here is derived from an EMBL/GenBank/DDBJ whole genome shotgun (WGS) entry which is preliminary data.</text>
</comment>
<evidence type="ECO:0000313" key="1">
    <source>
        <dbReference type="EMBL" id="KND88948.1"/>
    </source>
</evidence>
<gene>
    <name evidence="1" type="ORF">TOPH_06477</name>
</gene>
<proteinExistence type="predicted"/>
<dbReference type="AlphaFoldDB" id="A0A0L0N4A6"/>
<dbReference type="EMBL" id="LFRF01000022">
    <property type="protein sequence ID" value="KND88948.1"/>
    <property type="molecule type" value="Genomic_DNA"/>
</dbReference>
<organism evidence="1 2">
    <name type="scientific">Tolypocladium ophioglossoides (strain CBS 100239)</name>
    <name type="common">Snaketongue truffleclub</name>
    <name type="synonym">Elaphocordyceps ophioglossoides</name>
    <dbReference type="NCBI Taxonomy" id="1163406"/>
    <lineage>
        <taxon>Eukaryota</taxon>
        <taxon>Fungi</taxon>
        <taxon>Dikarya</taxon>
        <taxon>Ascomycota</taxon>
        <taxon>Pezizomycotina</taxon>
        <taxon>Sordariomycetes</taxon>
        <taxon>Hypocreomycetidae</taxon>
        <taxon>Hypocreales</taxon>
        <taxon>Ophiocordycipitaceae</taxon>
        <taxon>Tolypocladium</taxon>
    </lineage>
</organism>